<keyword evidence="2" id="KW-1185">Reference proteome</keyword>
<comment type="caution">
    <text evidence="1">The sequence shown here is derived from an EMBL/GenBank/DDBJ whole genome shotgun (WGS) entry which is preliminary data.</text>
</comment>
<dbReference type="AlphaFoldDB" id="A0A0V0RU34"/>
<gene>
    <name evidence="1" type="ORF">T07_7534</name>
</gene>
<accession>A0A0V0RU34</accession>
<sequence>MEGLCRCSKACREEEGEDEDEDEENTHKKRNIQVALLQSVGPLVKPTGFHHLVFTSNLQLAGHALSWIEMSRNTDGLLCSCDSHPDSVIEISSEVVSKFRPIICDQIIAVQRYTFISIKRQHE</sequence>
<evidence type="ECO:0000313" key="1">
    <source>
        <dbReference type="EMBL" id="KRX17770.1"/>
    </source>
</evidence>
<name>A0A0V0RU34_9BILA</name>
<dbReference type="Proteomes" id="UP000054630">
    <property type="component" value="Unassembled WGS sequence"/>
</dbReference>
<proteinExistence type="predicted"/>
<dbReference type="EMBL" id="JYDL01000082">
    <property type="protein sequence ID" value="KRX17770.1"/>
    <property type="molecule type" value="Genomic_DNA"/>
</dbReference>
<reference evidence="1 2" key="1">
    <citation type="submission" date="2015-01" db="EMBL/GenBank/DDBJ databases">
        <title>Evolution of Trichinella species and genotypes.</title>
        <authorList>
            <person name="Korhonen P.K."/>
            <person name="Edoardo P."/>
            <person name="Giuseppe L.R."/>
            <person name="Gasser R.B."/>
        </authorList>
    </citation>
    <scope>NUCLEOTIDE SEQUENCE [LARGE SCALE GENOMIC DNA]</scope>
    <source>
        <strain evidence="1">ISS37</strain>
    </source>
</reference>
<organism evidence="1 2">
    <name type="scientific">Trichinella nelsoni</name>
    <dbReference type="NCBI Taxonomy" id="6336"/>
    <lineage>
        <taxon>Eukaryota</taxon>
        <taxon>Metazoa</taxon>
        <taxon>Ecdysozoa</taxon>
        <taxon>Nematoda</taxon>
        <taxon>Enoplea</taxon>
        <taxon>Dorylaimia</taxon>
        <taxon>Trichinellida</taxon>
        <taxon>Trichinellidae</taxon>
        <taxon>Trichinella</taxon>
    </lineage>
</organism>
<protein>
    <submittedName>
        <fullName evidence="1">Uncharacterized protein</fullName>
    </submittedName>
</protein>
<evidence type="ECO:0000313" key="2">
    <source>
        <dbReference type="Proteomes" id="UP000054630"/>
    </source>
</evidence>